<dbReference type="GO" id="GO:0008713">
    <property type="term" value="F:ADP-heptose-lipopolysaccharide heptosyltransferase activity"/>
    <property type="evidence" value="ECO:0007669"/>
    <property type="project" value="TreeGrafter"/>
</dbReference>
<dbReference type="EMBL" id="VOSC01000030">
    <property type="protein sequence ID" value="TXE07069.1"/>
    <property type="molecule type" value="Genomic_DNA"/>
</dbReference>
<dbReference type="Proteomes" id="UP000321790">
    <property type="component" value="Unassembled WGS sequence"/>
</dbReference>
<dbReference type="Pfam" id="PF01075">
    <property type="entry name" value="Glyco_transf_9"/>
    <property type="match status" value="1"/>
</dbReference>
<dbReference type="PANTHER" id="PTHR30160">
    <property type="entry name" value="TETRAACYLDISACCHARIDE 4'-KINASE-RELATED"/>
    <property type="match status" value="1"/>
</dbReference>
<dbReference type="GO" id="GO:0005829">
    <property type="term" value="C:cytosol"/>
    <property type="evidence" value="ECO:0007669"/>
    <property type="project" value="TreeGrafter"/>
</dbReference>
<dbReference type="GO" id="GO:0009244">
    <property type="term" value="P:lipopolysaccharide core region biosynthetic process"/>
    <property type="evidence" value="ECO:0007669"/>
    <property type="project" value="TreeGrafter"/>
</dbReference>
<protein>
    <submittedName>
        <fullName evidence="3">Glycosyltransferase family 9 protein</fullName>
    </submittedName>
</protein>
<dbReference type="CDD" id="cd03789">
    <property type="entry name" value="GT9_LPS_heptosyltransferase"/>
    <property type="match status" value="1"/>
</dbReference>
<dbReference type="Gene3D" id="3.40.50.2000">
    <property type="entry name" value="Glycogen Phosphorylase B"/>
    <property type="match status" value="2"/>
</dbReference>
<evidence type="ECO:0000256" key="2">
    <source>
        <dbReference type="ARBA" id="ARBA00022679"/>
    </source>
</evidence>
<keyword evidence="2 3" id="KW-0808">Transferase</keyword>
<sequence>MKVLIIQQKMIGDVLATSILFEAIKQQYPNAELHYVINSHTYPVVENNHFIDVFKFFTPEHEKSKQKLYVFAKQLQKEKYDVVIDVYSKLSSNLITLFSKAKTKISKHKKYTSIIYTHTFKDATTTKTNAGLAIENRLQLLAPLNINASHIVKPKIYLTNTEKDQAKQFLLNNSIDLQKPLYMIGVLGSGSSKTYPFEYMAKVINNIVEQQPNAQLLFNYIPKQITEAKAIFNFCSPSTKKQIYFDVFGKSLRQFLAITSHCNALIGNEGGAINMAKALNIPTFTIFSPWIKKEAWNMFDDGKKHVSVHLNDYHTEYYKNVEHPKQLKTEAAALYTKLKPSLFNDALNVFLKAN</sequence>
<evidence type="ECO:0000313" key="4">
    <source>
        <dbReference type="Proteomes" id="UP000321790"/>
    </source>
</evidence>
<gene>
    <name evidence="3" type="ORF">FUA26_12655</name>
</gene>
<dbReference type="InterPro" id="IPR002201">
    <property type="entry name" value="Glyco_trans_9"/>
</dbReference>
<dbReference type="AlphaFoldDB" id="A0A5C7AGK6"/>
<proteinExistence type="predicted"/>
<evidence type="ECO:0000256" key="1">
    <source>
        <dbReference type="ARBA" id="ARBA00022676"/>
    </source>
</evidence>
<comment type="caution">
    <text evidence="3">The sequence shown here is derived from an EMBL/GenBank/DDBJ whole genome shotgun (WGS) entry which is preliminary data.</text>
</comment>
<reference evidence="4" key="1">
    <citation type="submission" date="2019-08" db="EMBL/GenBank/DDBJ databases">
        <title>Seonamhaeicola sediminis sp. nov., isolated from marine sediment.</title>
        <authorList>
            <person name="Cao W.R."/>
        </authorList>
    </citation>
    <scope>NUCLEOTIDE SEQUENCE [LARGE SCALE GENOMIC DNA]</scope>
    <source>
        <strain evidence="4">Gy8</strain>
    </source>
</reference>
<keyword evidence="1" id="KW-0328">Glycosyltransferase</keyword>
<dbReference type="SUPFAM" id="SSF53756">
    <property type="entry name" value="UDP-Glycosyltransferase/glycogen phosphorylase"/>
    <property type="match status" value="1"/>
</dbReference>
<name>A0A5C7AGK6_9FLAO</name>
<dbReference type="PANTHER" id="PTHR30160:SF7">
    <property type="entry name" value="ADP-HEPTOSE--LPS HEPTOSYLTRANSFERASE 2"/>
    <property type="match status" value="1"/>
</dbReference>
<dbReference type="RefSeq" id="WP_147136714.1">
    <property type="nucleotide sequence ID" value="NZ_VOSC01000030.1"/>
</dbReference>
<evidence type="ECO:0000313" key="3">
    <source>
        <dbReference type="EMBL" id="TXE07069.1"/>
    </source>
</evidence>
<dbReference type="InterPro" id="IPR051199">
    <property type="entry name" value="LPS_LOS_Heptosyltrfase"/>
</dbReference>
<accession>A0A5C7AGK6</accession>
<organism evidence="3 4">
    <name type="scientific">Seonamhaeicola algicola</name>
    <dbReference type="NCBI Taxonomy" id="1719036"/>
    <lineage>
        <taxon>Bacteria</taxon>
        <taxon>Pseudomonadati</taxon>
        <taxon>Bacteroidota</taxon>
        <taxon>Flavobacteriia</taxon>
        <taxon>Flavobacteriales</taxon>
        <taxon>Flavobacteriaceae</taxon>
    </lineage>
</organism>
<keyword evidence="4" id="KW-1185">Reference proteome</keyword>
<dbReference type="OrthoDB" id="9772349at2"/>